<reference evidence="2" key="1">
    <citation type="journal article" date="2019" name="Int. J. Syst. Evol. Microbiol.">
        <title>The Global Catalogue of Microorganisms (GCM) 10K type strain sequencing project: providing services to taxonomists for standard genome sequencing and annotation.</title>
        <authorList>
            <consortium name="The Broad Institute Genomics Platform"/>
            <consortium name="The Broad Institute Genome Sequencing Center for Infectious Disease"/>
            <person name="Wu L."/>
            <person name="Ma J."/>
        </authorList>
    </citation>
    <scope>NUCLEOTIDE SEQUENCE [LARGE SCALE GENOMIC DNA]</scope>
    <source>
        <strain evidence="2">JCM 17130</strain>
    </source>
</reference>
<evidence type="ECO:0000313" key="2">
    <source>
        <dbReference type="Proteomes" id="UP001596013"/>
    </source>
</evidence>
<dbReference type="Gene3D" id="3.40.50.2300">
    <property type="match status" value="1"/>
</dbReference>
<dbReference type="SUPFAM" id="SSF52172">
    <property type="entry name" value="CheY-like"/>
    <property type="match status" value="1"/>
</dbReference>
<dbReference type="Proteomes" id="UP001596013">
    <property type="component" value="Unassembled WGS sequence"/>
</dbReference>
<dbReference type="InterPro" id="IPR011006">
    <property type="entry name" value="CheY-like_superfamily"/>
</dbReference>
<sequence length="132" mass="14154">MTVLLIDEDIIVLDLTRQVLEQCGGYRVLAAHGFAAADALLTDASRIDVLITDMRSSLSDDVYRRALERCPAVATVLVFDAVKGRPHRAPPRSELLSMPYGIQELLDAVSRAVAAVAGLRANLAVPGSVART</sequence>
<comment type="caution">
    <text evidence="1">The sequence shown here is derived from an EMBL/GenBank/DDBJ whole genome shotgun (WGS) entry which is preliminary data.</text>
</comment>
<gene>
    <name evidence="1" type="ORF">ACFPME_13895</name>
</gene>
<evidence type="ECO:0000313" key="1">
    <source>
        <dbReference type="EMBL" id="MFC5437650.1"/>
    </source>
</evidence>
<accession>A0ABW0JNY7</accession>
<evidence type="ECO:0008006" key="3">
    <source>
        <dbReference type="Google" id="ProtNLM"/>
    </source>
</evidence>
<organism evidence="1 2">
    <name type="scientific">Rhodanobacter umsongensis</name>
    <dbReference type="NCBI Taxonomy" id="633153"/>
    <lineage>
        <taxon>Bacteria</taxon>
        <taxon>Pseudomonadati</taxon>
        <taxon>Pseudomonadota</taxon>
        <taxon>Gammaproteobacteria</taxon>
        <taxon>Lysobacterales</taxon>
        <taxon>Rhodanobacteraceae</taxon>
        <taxon>Rhodanobacter</taxon>
    </lineage>
</organism>
<protein>
    <recommendedName>
        <fullName evidence="3">Response regulatory domain-containing protein</fullName>
    </recommendedName>
</protein>
<proteinExistence type="predicted"/>
<name>A0ABW0JNY7_9GAMM</name>
<dbReference type="RefSeq" id="WP_377306248.1">
    <property type="nucleotide sequence ID" value="NZ_JBHSMK010000009.1"/>
</dbReference>
<keyword evidence="2" id="KW-1185">Reference proteome</keyword>
<dbReference type="EMBL" id="JBHSMK010000009">
    <property type="protein sequence ID" value="MFC5437650.1"/>
    <property type="molecule type" value="Genomic_DNA"/>
</dbReference>